<evidence type="ECO:0000259" key="2">
    <source>
        <dbReference type="PROSITE" id="PS50110"/>
    </source>
</evidence>
<dbReference type="Proteomes" id="UP000236721">
    <property type="component" value="Unassembled WGS sequence"/>
</dbReference>
<dbReference type="CDD" id="cd00077">
    <property type="entry name" value="HDc"/>
    <property type="match status" value="1"/>
</dbReference>
<dbReference type="AlphaFoldDB" id="A0A1H5XXL8"/>
<accession>A0A1H5XXL8</accession>
<dbReference type="Pfam" id="PF00072">
    <property type="entry name" value="Response_reg"/>
    <property type="match status" value="1"/>
</dbReference>
<dbReference type="GO" id="GO:0008081">
    <property type="term" value="F:phosphoric diester hydrolase activity"/>
    <property type="evidence" value="ECO:0007669"/>
    <property type="project" value="UniProtKB-ARBA"/>
</dbReference>
<keyword evidence="5" id="KW-1185">Reference proteome</keyword>
<proteinExistence type="predicted"/>
<feature type="modified residue" description="4-aspartylphosphate" evidence="1">
    <location>
        <position position="61"/>
    </location>
</feature>
<dbReference type="InterPro" id="IPR003607">
    <property type="entry name" value="HD/PDEase_dom"/>
</dbReference>
<keyword evidence="1" id="KW-0597">Phosphoprotein</keyword>
<evidence type="ECO:0000259" key="3">
    <source>
        <dbReference type="PROSITE" id="PS51832"/>
    </source>
</evidence>
<feature type="domain" description="HD-GYP" evidence="3">
    <location>
        <begin position="148"/>
        <end position="345"/>
    </location>
</feature>
<dbReference type="GO" id="GO:0000160">
    <property type="term" value="P:phosphorelay signal transduction system"/>
    <property type="evidence" value="ECO:0007669"/>
    <property type="project" value="InterPro"/>
</dbReference>
<dbReference type="RefSeq" id="WP_103880169.1">
    <property type="nucleotide sequence ID" value="NZ_FNVG01000008.1"/>
</dbReference>
<dbReference type="Gene3D" id="3.40.50.2300">
    <property type="match status" value="1"/>
</dbReference>
<reference evidence="5" key="1">
    <citation type="submission" date="2016-10" db="EMBL/GenBank/DDBJ databases">
        <authorList>
            <person name="Varghese N."/>
            <person name="Submissions S."/>
        </authorList>
    </citation>
    <scope>NUCLEOTIDE SEQUENCE [LARGE SCALE GENOMIC DNA]</scope>
    <source>
        <strain evidence="5">CGMCC 1.7062</strain>
    </source>
</reference>
<dbReference type="CDD" id="cd19920">
    <property type="entry name" value="REC_PA4781-like"/>
    <property type="match status" value="1"/>
</dbReference>
<protein>
    <submittedName>
        <fullName evidence="4">Putative two-component system response regulator</fullName>
    </submittedName>
</protein>
<dbReference type="SMART" id="SM00471">
    <property type="entry name" value="HDc"/>
    <property type="match status" value="1"/>
</dbReference>
<dbReference type="EMBL" id="FNVG01000008">
    <property type="protein sequence ID" value="SEG16362.1"/>
    <property type="molecule type" value="Genomic_DNA"/>
</dbReference>
<feature type="domain" description="Response regulatory" evidence="2">
    <location>
        <begin position="12"/>
        <end position="128"/>
    </location>
</feature>
<organism evidence="4 5">
    <name type="scientific">Vibrio hangzhouensis</name>
    <dbReference type="NCBI Taxonomy" id="462991"/>
    <lineage>
        <taxon>Bacteria</taxon>
        <taxon>Pseudomonadati</taxon>
        <taxon>Pseudomonadota</taxon>
        <taxon>Gammaproteobacteria</taxon>
        <taxon>Vibrionales</taxon>
        <taxon>Vibrionaceae</taxon>
        <taxon>Vibrio</taxon>
    </lineage>
</organism>
<evidence type="ECO:0000256" key="1">
    <source>
        <dbReference type="PROSITE-ProRule" id="PRU00169"/>
    </source>
</evidence>
<dbReference type="SMART" id="SM00448">
    <property type="entry name" value="REC"/>
    <property type="match status" value="1"/>
</dbReference>
<evidence type="ECO:0000313" key="5">
    <source>
        <dbReference type="Proteomes" id="UP000236721"/>
    </source>
</evidence>
<dbReference type="PANTHER" id="PTHR45228">
    <property type="entry name" value="CYCLIC DI-GMP PHOSPHODIESTERASE TM_0186-RELATED"/>
    <property type="match status" value="1"/>
</dbReference>
<dbReference type="InterPro" id="IPR001789">
    <property type="entry name" value="Sig_transdc_resp-reg_receiver"/>
</dbReference>
<dbReference type="Gene3D" id="1.10.3210.10">
    <property type="entry name" value="Hypothetical protein af1432"/>
    <property type="match status" value="1"/>
</dbReference>
<dbReference type="SUPFAM" id="SSF109604">
    <property type="entry name" value="HD-domain/PDEase-like"/>
    <property type="match status" value="1"/>
</dbReference>
<dbReference type="InterPro" id="IPR037522">
    <property type="entry name" value="HD_GYP_dom"/>
</dbReference>
<dbReference type="OrthoDB" id="6210373at2"/>
<dbReference type="PANTHER" id="PTHR45228:SF5">
    <property type="entry name" value="CYCLIC DI-GMP PHOSPHODIESTERASE VC_1348-RELATED"/>
    <property type="match status" value="1"/>
</dbReference>
<sequence length="355" mass="40087">MSAEPYKDDRFTVLVVDDTPENLDVLNGILSDSYRVKVAINGRIALKIAERTPKPDIILLDVMMPEMDGYEVCQTLKLNPLTRDIPVIFVTAKSQVEDETRGFKLGAVDYIIKPVSPPIVRARVAAQLALHHQKRQLEREVQKRTEDIKTTQREIIHCLGRASEYKDNETGMHVVRMSHYSRLLAEKIGADPKWVELLYEAAPMHDVGKIGIADSVLLKTDRLDSSEWNEMQRHVEYGVAILGKHSSPLIDLAKEVALYHHEKWDGSGYPRGIAGKAIPLSARIVAIADVFDALTSERPYKAAWNTADAFDYLCQQSGQHFEPQLVEVFISLESEIEKIKRTFADEAVGQVMERQ</sequence>
<gene>
    <name evidence="4" type="ORF">SAMN04488244_10828</name>
</gene>
<dbReference type="InterPro" id="IPR052020">
    <property type="entry name" value="Cyclic_di-GMP/3'3'-cGAMP_PDE"/>
</dbReference>
<dbReference type="PROSITE" id="PS51832">
    <property type="entry name" value="HD_GYP"/>
    <property type="match status" value="1"/>
</dbReference>
<name>A0A1H5XXL8_9VIBR</name>
<dbReference type="PROSITE" id="PS50110">
    <property type="entry name" value="RESPONSE_REGULATORY"/>
    <property type="match status" value="1"/>
</dbReference>
<evidence type="ECO:0000313" key="4">
    <source>
        <dbReference type="EMBL" id="SEG16362.1"/>
    </source>
</evidence>
<dbReference type="Pfam" id="PF13487">
    <property type="entry name" value="HD_5"/>
    <property type="match status" value="1"/>
</dbReference>
<dbReference type="SUPFAM" id="SSF52172">
    <property type="entry name" value="CheY-like"/>
    <property type="match status" value="1"/>
</dbReference>
<dbReference type="InterPro" id="IPR011006">
    <property type="entry name" value="CheY-like_superfamily"/>
</dbReference>